<keyword evidence="4" id="KW-1185">Reference proteome</keyword>
<sequence length="200" mass="21044">MRTAAKIAISACLLWSSTIIIADADGATNNTQAGTIDDPVITKSYFEQNISLKVAEEMNKQTITEDKVKQIIAAELGNNKGGSSGSTNPQPPPAAITDSASTSLSVLKLEPGQTLYGTTGTEMIVRSGKVTIISSDENGVPDVTSGKDILAGSTVELNHLLIIPREGRGIKSDPKIKQDIYVMVRGSFLQVNADGSKVTP</sequence>
<evidence type="ECO:0000256" key="1">
    <source>
        <dbReference type="SAM" id="MobiDB-lite"/>
    </source>
</evidence>
<feature type="signal peptide" evidence="2">
    <location>
        <begin position="1"/>
        <end position="22"/>
    </location>
</feature>
<feature type="chain" id="PRO_5045799123" evidence="2">
    <location>
        <begin position="23"/>
        <end position="200"/>
    </location>
</feature>
<comment type="caution">
    <text evidence="3">The sequence shown here is derived from an EMBL/GenBank/DDBJ whole genome shotgun (WGS) entry which is preliminary data.</text>
</comment>
<organism evidence="3 4">
    <name type="scientific">Paenibacillus radicis</name>
    <name type="common">ex Xue et al. 2023</name>
    <dbReference type="NCBI Taxonomy" id="2972489"/>
    <lineage>
        <taxon>Bacteria</taxon>
        <taxon>Bacillati</taxon>
        <taxon>Bacillota</taxon>
        <taxon>Bacilli</taxon>
        <taxon>Bacillales</taxon>
        <taxon>Paenibacillaceae</taxon>
        <taxon>Paenibacillus</taxon>
    </lineage>
</organism>
<evidence type="ECO:0000313" key="3">
    <source>
        <dbReference type="EMBL" id="MCR8632353.1"/>
    </source>
</evidence>
<gene>
    <name evidence="3" type="ORF">NV381_14175</name>
</gene>
<feature type="region of interest" description="Disordered" evidence="1">
    <location>
        <begin position="78"/>
        <end position="98"/>
    </location>
</feature>
<dbReference type="RefSeq" id="WP_258213940.1">
    <property type="nucleotide sequence ID" value="NZ_JANQBD010000009.1"/>
</dbReference>
<name>A0ABT1YJA7_9BACL</name>
<dbReference type="Proteomes" id="UP001300012">
    <property type="component" value="Unassembled WGS sequence"/>
</dbReference>
<reference evidence="3 4" key="1">
    <citation type="submission" date="2022-08" db="EMBL/GenBank/DDBJ databases">
        <title>Paenibacillus endoradicis sp. nov., Paenibacillus radicibacter sp. nov and Paenibacillus pararadicis sp. nov., three cold-adapted plant growth-promoting bacteria isolated from root of Larix gmelinii in Great Khingan.</title>
        <authorList>
            <person name="Xue H."/>
        </authorList>
    </citation>
    <scope>NUCLEOTIDE SEQUENCE [LARGE SCALE GENOMIC DNA]</scope>
    <source>
        <strain evidence="3 4">N5-1-1-5</strain>
    </source>
</reference>
<dbReference type="EMBL" id="JANQBD010000009">
    <property type="protein sequence ID" value="MCR8632353.1"/>
    <property type="molecule type" value="Genomic_DNA"/>
</dbReference>
<evidence type="ECO:0000313" key="4">
    <source>
        <dbReference type="Proteomes" id="UP001300012"/>
    </source>
</evidence>
<keyword evidence="2" id="KW-0732">Signal</keyword>
<evidence type="ECO:0000256" key="2">
    <source>
        <dbReference type="SAM" id="SignalP"/>
    </source>
</evidence>
<accession>A0ABT1YJA7</accession>
<proteinExistence type="predicted"/>
<protein>
    <submittedName>
        <fullName evidence="3">Uncharacterized protein</fullName>
    </submittedName>
</protein>